<dbReference type="AlphaFoldDB" id="A0AAN7CTI7"/>
<feature type="region of interest" description="Disordered" evidence="1">
    <location>
        <begin position="111"/>
        <end position="185"/>
    </location>
</feature>
<name>A0AAN7CTI7_9PEZI</name>
<organism evidence="2 3">
    <name type="scientific">Corynascus novoguineensis</name>
    <dbReference type="NCBI Taxonomy" id="1126955"/>
    <lineage>
        <taxon>Eukaryota</taxon>
        <taxon>Fungi</taxon>
        <taxon>Dikarya</taxon>
        <taxon>Ascomycota</taxon>
        <taxon>Pezizomycotina</taxon>
        <taxon>Sordariomycetes</taxon>
        <taxon>Sordariomycetidae</taxon>
        <taxon>Sordariales</taxon>
        <taxon>Chaetomiaceae</taxon>
        <taxon>Corynascus</taxon>
    </lineage>
</organism>
<dbReference type="Proteomes" id="UP001303647">
    <property type="component" value="Unassembled WGS sequence"/>
</dbReference>
<feature type="compositionally biased region" description="Pro residues" evidence="1">
    <location>
        <begin position="119"/>
        <end position="128"/>
    </location>
</feature>
<gene>
    <name evidence="2" type="ORF">C7999DRAFT_31476</name>
</gene>
<keyword evidence="3" id="KW-1185">Reference proteome</keyword>
<evidence type="ECO:0000313" key="2">
    <source>
        <dbReference type="EMBL" id="KAK4248040.1"/>
    </source>
</evidence>
<feature type="compositionally biased region" description="Polar residues" evidence="1">
    <location>
        <begin position="159"/>
        <end position="174"/>
    </location>
</feature>
<sequence>MQFSGYLGHNLPKTESGLFRTVTTTIRSLVEGSEPLEASERHAWPHLGAIGSPVIQAKSVVIADHSDDGLSVLLEHASSSPPTPNIRHFEIYDQYSLATIYPTFDVDSIQRRIPNSGMRPPPLPPPGDAPRQTAMGPFPNDTAKQHPSPIYASDESEHSNNGTTHCRLGDNSTSPPNPYRPSIPLHPAARPCSDAVFDSGGDWLPASLSQLTPVELTLLITSAGLRVWEDLGGAVMLCESDGTTLAELPWARPRRCNGSTLPVAYFEDAWRRVNLGTATRTEIVELLVAARLSVQENSVGDLRLVEWAGNVRSVLRSPNQRSRRSPVA</sequence>
<evidence type="ECO:0000313" key="3">
    <source>
        <dbReference type="Proteomes" id="UP001303647"/>
    </source>
</evidence>
<reference evidence="2" key="1">
    <citation type="journal article" date="2023" name="Mol. Phylogenet. Evol.">
        <title>Genome-scale phylogeny and comparative genomics of the fungal order Sordariales.</title>
        <authorList>
            <person name="Hensen N."/>
            <person name="Bonometti L."/>
            <person name="Westerberg I."/>
            <person name="Brannstrom I.O."/>
            <person name="Guillou S."/>
            <person name="Cros-Aarteil S."/>
            <person name="Calhoun S."/>
            <person name="Haridas S."/>
            <person name="Kuo A."/>
            <person name="Mondo S."/>
            <person name="Pangilinan J."/>
            <person name="Riley R."/>
            <person name="LaButti K."/>
            <person name="Andreopoulos B."/>
            <person name="Lipzen A."/>
            <person name="Chen C."/>
            <person name="Yan M."/>
            <person name="Daum C."/>
            <person name="Ng V."/>
            <person name="Clum A."/>
            <person name="Steindorff A."/>
            <person name="Ohm R.A."/>
            <person name="Martin F."/>
            <person name="Silar P."/>
            <person name="Natvig D.O."/>
            <person name="Lalanne C."/>
            <person name="Gautier V."/>
            <person name="Ament-Velasquez S.L."/>
            <person name="Kruys A."/>
            <person name="Hutchinson M.I."/>
            <person name="Powell A.J."/>
            <person name="Barry K."/>
            <person name="Miller A.N."/>
            <person name="Grigoriev I.V."/>
            <person name="Debuchy R."/>
            <person name="Gladieux P."/>
            <person name="Hiltunen Thoren M."/>
            <person name="Johannesson H."/>
        </authorList>
    </citation>
    <scope>NUCLEOTIDE SEQUENCE</scope>
    <source>
        <strain evidence="2">CBS 359.72</strain>
    </source>
</reference>
<comment type="caution">
    <text evidence="2">The sequence shown here is derived from an EMBL/GenBank/DDBJ whole genome shotgun (WGS) entry which is preliminary data.</text>
</comment>
<protein>
    <submittedName>
        <fullName evidence="2">Uncharacterized protein</fullName>
    </submittedName>
</protein>
<dbReference type="EMBL" id="MU857643">
    <property type="protein sequence ID" value="KAK4248040.1"/>
    <property type="molecule type" value="Genomic_DNA"/>
</dbReference>
<proteinExistence type="predicted"/>
<evidence type="ECO:0000256" key="1">
    <source>
        <dbReference type="SAM" id="MobiDB-lite"/>
    </source>
</evidence>
<accession>A0AAN7CTI7</accession>
<reference evidence="2" key="2">
    <citation type="submission" date="2023-05" db="EMBL/GenBank/DDBJ databases">
        <authorList>
            <consortium name="Lawrence Berkeley National Laboratory"/>
            <person name="Steindorff A."/>
            <person name="Hensen N."/>
            <person name="Bonometti L."/>
            <person name="Westerberg I."/>
            <person name="Brannstrom I.O."/>
            <person name="Guillou S."/>
            <person name="Cros-Aarteil S."/>
            <person name="Calhoun S."/>
            <person name="Haridas S."/>
            <person name="Kuo A."/>
            <person name="Mondo S."/>
            <person name="Pangilinan J."/>
            <person name="Riley R."/>
            <person name="Labutti K."/>
            <person name="Andreopoulos B."/>
            <person name="Lipzen A."/>
            <person name="Chen C."/>
            <person name="Yanf M."/>
            <person name="Daum C."/>
            <person name="Ng V."/>
            <person name="Clum A."/>
            <person name="Ohm R."/>
            <person name="Martin F."/>
            <person name="Silar P."/>
            <person name="Natvig D."/>
            <person name="Lalanne C."/>
            <person name="Gautier V."/>
            <person name="Ament-Velasquez S.L."/>
            <person name="Kruys A."/>
            <person name="Hutchinson M.I."/>
            <person name="Powell A.J."/>
            <person name="Barry K."/>
            <person name="Miller A.N."/>
            <person name="Grigoriev I.V."/>
            <person name="Debuchy R."/>
            <person name="Gladieux P."/>
            <person name="Thoren M.H."/>
            <person name="Johannesson H."/>
        </authorList>
    </citation>
    <scope>NUCLEOTIDE SEQUENCE</scope>
    <source>
        <strain evidence="2">CBS 359.72</strain>
    </source>
</reference>